<name>A0A3B0CDE5_9BACL</name>
<dbReference type="OrthoDB" id="9816067at2"/>
<keyword evidence="3" id="KW-0309">Germination</keyword>
<keyword evidence="11" id="KW-1185">Reference proteome</keyword>
<dbReference type="InterPro" id="IPR057336">
    <property type="entry name" value="GerAC_N"/>
</dbReference>
<feature type="domain" description="Spore germination protein N-terminal" evidence="9">
    <location>
        <begin position="23"/>
        <end position="197"/>
    </location>
</feature>
<evidence type="ECO:0000313" key="11">
    <source>
        <dbReference type="Proteomes" id="UP000282311"/>
    </source>
</evidence>
<evidence type="ECO:0000256" key="1">
    <source>
        <dbReference type="ARBA" id="ARBA00004635"/>
    </source>
</evidence>
<evidence type="ECO:0000313" key="10">
    <source>
        <dbReference type="EMBL" id="RKN82069.1"/>
    </source>
</evidence>
<keyword evidence="4" id="KW-0732">Signal</keyword>
<dbReference type="PANTHER" id="PTHR35789">
    <property type="entry name" value="SPORE GERMINATION PROTEIN B3"/>
    <property type="match status" value="1"/>
</dbReference>
<dbReference type="PROSITE" id="PS51257">
    <property type="entry name" value="PROKAR_LIPOPROTEIN"/>
    <property type="match status" value="1"/>
</dbReference>
<gene>
    <name evidence="10" type="ORF">D7M11_17030</name>
</gene>
<evidence type="ECO:0000259" key="9">
    <source>
        <dbReference type="Pfam" id="PF25198"/>
    </source>
</evidence>
<protein>
    <submittedName>
        <fullName evidence="10">Ger(X)C family spore germination protein</fullName>
    </submittedName>
</protein>
<dbReference type="GO" id="GO:0016020">
    <property type="term" value="C:membrane"/>
    <property type="evidence" value="ECO:0007669"/>
    <property type="project" value="UniProtKB-SubCell"/>
</dbReference>
<dbReference type="RefSeq" id="WP_120748452.1">
    <property type="nucleotide sequence ID" value="NZ_RBAH01000012.1"/>
</dbReference>
<organism evidence="10 11">
    <name type="scientific">Paenibacillus ginsengarvi</name>
    <dbReference type="NCBI Taxonomy" id="400777"/>
    <lineage>
        <taxon>Bacteria</taxon>
        <taxon>Bacillati</taxon>
        <taxon>Bacillota</taxon>
        <taxon>Bacilli</taxon>
        <taxon>Bacillales</taxon>
        <taxon>Paenibacillaceae</taxon>
        <taxon>Paenibacillus</taxon>
    </lineage>
</organism>
<comment type="caution">
    <text evidence="10">The sequence shown here is derived from an EMBL/GenBank/DDBJ whole genome shotgun (WGS) entry which is preliminary data.</text>
</comment>
<dbReference type="EMBL" id="RBAH01000012">
    <property type="protein sequence ID" value="RKN82069.1"/>
    <property type="molecule type" value="Genomic_DNA"/>
</dbReference>
<reference evidence="10 11" key="1">
    <citation type="journal article" date="2007" name="Int. J. Syst. Evol. Microbiol.">
        <title>Paenibacillus ginsengarvi sp. nov., isolated from soil from ginseng cultivation.</title>
        <authorList>
            <person name="Yoon M.H."/>
            <person name="Ten L.N."/>
            <person name="Im W.T."/>
        </authorList>
    </citation>
    <scope>NUCLEOTIDE SEQUENCE [LARGE SCALE GENOMIC DNA]</scope>
    <source>
        <strain evidence="10 11">KCTC 13059</strain>
    </source>
</reference>
<comment type="subcellular location">
    <subcellularLocation>
        <location evidence="1">Membrane</location>
        <topology evidence="1">Lipid-anchor</topology>
    </subcellularLocation>
</comment>
<keyword evidence="5" id="KW-0472">Membrane</keyword>
<keyword evidence="6" id="KW-0564">Palmitate</keyword>
<evidence type="ECO:0000256" key="2">
    <source>
        <dbReference type="ARBA" id="ARBA00007886"/>
    </source>
</evidence>
<accession>A0A3B0CDE5</accession>
<evidence type="ECO:0000256" key="4">
    <source>
        <dbReference type="ARBA" id="ARBA00022729"/>
    </source>
</evidence>
<evidence type="ECO:0000256" key="6">
    <source>
        <dbReference type="ARBA" id="ARBA00023139"/>
    </source>
</evidence>
<dbReference type="InterPro" id="IPR046953">
    <property type="entry name" value="Spore_GerAC-like_C"/>
</dbReference>
<dbReference type="Pfam" id="PF25198">
    <property type="entry name" value="Spore_GerAC_N"/>
    <property type="match status" value="1"/>
</dbReference>
<feature type="domain" description="Spore germination GerAC-like C-terminal" evidence="8">
    <location>
        <begin position="224"/>
        <end position="387"/>
    </location>
</feature>
<comment type="similarity">
    <text evidence="2">Belongs to the GerABKC lipoprotein family.</text>
</comment>
<dbReference type="Pfam" id="PF05504">
    <property type="entry name" value="Spore_GerAC"/>
    <property type="match status" value="1"/>
</dbReference>
<dbReference type="Proteomes" id="UP000282311">
    <property type="component" value="Unassembled WGS sequence"/>
</dbReference>
<evidence type="ECO:0000256" key="5">
    <source>
        <dbReference type="ARBA" id="ARBA00023136"/>
    </source>
</evidence>
<evidence type="ECO:0000259" key="8">
    <source>
        <dbReference type="Pfam" id="PF05504"/>
    </source>
</evidence>
<evidence type="ECO:0000256" key="3">
    <source>
        <dbReference type="ARBA" id="ARBA00022544"/>
    </source>
</evidence>
<dbReference type="GO" id="GO:0009847">
    <property type="term" value="P:spore germination"/>
    <property type="evidence" value="ECO:0007669"/>
    <property type="project" value="InterPro"/>
</dbReference>
<evidence type="ECO:0000256" key="7">
    <source>
        <dbReference type="ARBA" id="ARBA00023288"/>
    </source>
</evidence>
<sequence length="399" mass="44137">MVRNLLLLFLSAVLLATATGCWNRRELNTLAIAVGLGIDRAGDNYKVSVQVVNPGQAASRKGESLRSPVVLYRATGSSIMEAMRKMTKESPRNIYSSHVRVVVIGESLAREGIGDVLDFMSRDHEFRTDFYIVVARDDEASTLLSIMTSLEKIPSMELFDSLETSEKAWAPTVKVTLDKLISSLTTAGKHAVLTGIRATGDVEAGKTEKNITSLVQKSRLKSAGLAVFNGDKLVGWLDDTESKAYNYITDNVDNTVGYANCPEGGRFSVEVIRSKTIVKGKLADGAPAIDVNIRTEANLGEVACRIDLTKANSIEMLETIGEKTVKEFIEATIKRVQDQYKVDIFGFGEVFHRTQPKAWKKVRENWDEQFADLPVNVNVDIRIRRLGTINNSFLEELKN</sequence>
<proteinExistence type="inferred from homology"/>
<dbReference type="AlphaFoldDB" id="A0A3B0CDE5"/>
<keyword evidence="7" id="KW-0449">Lipoprotein</keyword>
<dbReference type="PANTHER" id="PTHR35789:SF1">
    <property type="entry name" value="SPORE GERMINATION PROTEIN B3"/>
    <property type="match status" value="1"/>
</dbReference>
<dbReference type="InterPro" id="IPR008844">
    <property type="entry name" value="Spore_GerAC-like"/>
</dbReference>
<dbReference type="NCBIfam" id="TIGR02887">
    <property type="entry name" value="spore_ger_x_C"/>
    <property type="match status" value="1"/>
</dbReference>
<dbReference type="Gene3D" id="3.30.300.210">
    <property type="entry name" value="Nutrient germinant receptor protein C, domain 3"/>
    <property type="match status" value="1"/>
</dbReference>
<dbReference type="InterPro" id="IPR038501">
    <property type="entry name" value="Spore_GerAC_C_sf"/>
</dbReference>